<gene>
    <name evidence="2" type="ORF">AFL42_08120</name>
</gene>
<dbReference type="EMBL" id="LGTK01000022">
    <property type="protein sequence ID" value="KPH75802.1"/>
    <property type="molecule type" value="Genomic_DNA"/>
</dbReference>
<dbReference type="Proteomes" id="UP000037854">
    <property type="component" value="Unassembled WGS sequence"/>
</dbReference>
<accession>A0ABR5MK52</accession>
<evidence type="ECO:0000256" key="1">
    <source>
        <dbReference type="ARBA" id="ARBA00023063"/>
    </source>
</evidence>
<keyword evidence="1" id="KW-0534">Nitrate assimilation</keyword>
<comment type="caution">
    <text evidence="2">The sequence shown here is derived from an EMBL/GenBank/DDBJ whole genome shotgun (WGS) entry which is preliminary data.</text>
</comment>
<dbReference type="InterPro" id="IPR036411">
    <property type="entry name" value="TorD-like_sf"/>
</dbReference>
<dbReference type="InterPro" id="IPR020945">
    <property type="entry name" value="DMSO/NO3_reduct_chaperone"/>
</dbReference>
<dbReference type="PANTHER" id="PTHR43680:SF2">
    <property type="entry name" value="NITRATE REDUCTASE MOLYBDENUM COFACTOR ASSEMBLY CHAPERONE NARJ"/>
    <property type="match status" value="1"/>
</dbReference>
<sequence>MNENKRVILVMASRLLGYPSEDFHILMKDMDELIDETINDETVKEELKNCYAPLGKVKSIDVQELYVETFDLKSKLGLYLTAHELGDSNKRGAALIKLQKMISQAGFERVGGELTDYIPMLLEFLALSPKTKEVERLEKRISVAINYMLEHIEKENPYAGILSMLMKYVFSPPTEEEMKQLEAGREEADLEELPYPIMYK</sequence>
<reference evidence="2 3" key="1">
    <citation type="submission" date="2015-07" db="EMBL/GenBank/DDBJ databases">
        <title>High-quality draft genome sequence of Oceanobacillus caeni HM6, a bacillus isolated from a human feces.</title>
        <authorList>
            <person name="Kumar J."/>
            <person name="Verma M.K."/>
            <person name="Pandey R."/>
            <person name="Bhambi M."/>
            <person name="Chauhan N."/>
        </authorList>
    </citation>
    <scope>NUCLEOTIDE SEQUENCE [LARGE SCALE GENOMIC DNA]</scope>
    <source>
        <strain evidence="2 3">HM6</strain>
    </source>
</reference>
<dbReference type="InterPro" id="IPR003765">
    <property type="entry name" value="NO3_reductase_chaperone_NarJ"/>
</dbReference>
<proteinExistence type="predicted"/>
<dbReference type="NCBIfam" id="TIGR00684">
    <property type="entry name" value="narJ"/>
    <property type="match status" value="1"/>
</dbReference>
<dbReference type="Pfam" id="PF02613">
    <property type="entry name" value="Nitrate_red_del"/>
    <property type="match status" value="1"/>
</dbReference>
<dbReference type="PANTHER" id="PTHR43680">
    <property type="entry name" value="NITRATE REDUCTASE MOLYBDENUM COFACTOR ASSEMBLY CHAPERONE"/>
    <property type="match status" value="1"/>
</dbReference>
<keyword evidence="3" id="KW-1185">Reference proteome</keyword>
<evidence type="ECO:0000313" key="2">
    <source>
        <dbReference type="EMBL" id="KPH75802.1"/>
    </source>
</evidence>
<organism evidence="2 3">
    <name type="scientific">Oceanobacillus caeni</name>
    <dbReference type="NCBI Taxonomy" id="405946"/>
    <lineage>
        <taxon>Bacteria</taxon>
        <taxon>Bacillati</taxon>
        <taxon>Bacillota</taxon>
        <taxon>Bacilli</taxon>
        <taxon>Bacillales</taxon>
        <taxon>Bacillaceae</taxon>
        <taxon>Oceanobacillus</taxon>
    </lineage>
</organism>
<protein>
    <submittedName>
        <fullName evidence="2">Nitrate reductase</fullName>
    </submittedName>
</protein>
<evidence type="ECO:0000313" key="3">
    <source>
        <dbReference type="Proteomes" id="UP000037854"/>
    </source>
</evidence>
<dbReference type="SUPFAM" id="SSF89155">
    <property type="entry name" value="TorD-like"/>
    <property type="match status" value="1"/>
</dbReference>
<name>A0ABR5MK52_9BACI</name>
<dbReference type="RefSeq" id="WP_060668350.1">
    <property type="nucleotide sequence ID" value="NZ_JARTGE010000016.1"/>
</dbReference>